<dbReference type="Pfam" id="PF14011">
    <property type="entry name" value="ESX-1_EspG"/>
    <property type="match status" value="1"/>
</dbReference>
<organism evidence="5 6">
    <name type="scientific">Amycolatopsis pigmentata</name>
    <dbReference type="NCBI Taxonomy" id="450801"/>
    <lineage>
        <taxon>Bacteria</taxon>
        <taxon>Bacillati</taxon>
        <taxon>Actinomycetota</taxon>
        <taxon>Actinomycetes</taxon>
        <taxon>Pseudonocardiales</taxon>
        <taxon>Pseudonocardiaceae</taxon>
        <taxon>Amycolatopsis</taxon>
    </lineage>
</organism>
<dbReference type="EMBL" id="JBHUKR010000006">
    <property type="protein sequence ID" value="MFD2416428.1"/>
    <property type="molecule type" value="Genomic_DNA"/>
</dbReference>
<evidence type="ECO:0000313" key="5">
    <source>
        <dbReference type="EMBL" id="MFD2416428.1"/>
    </source>
</evidence>
<gene>
    <name evidence="5" type="ORF">ACFSXZ_08800</name>
</gene>
<protein>
    <submittedName>
        <fullName evidence="5">ESX secretion-associated protein EspG</fullName>
    </submittedName>
</protein>
<comment type="similarity">
    <text evidence="2">Belongs to the EspG family.</text>
</comment>
<evidence type="ECO:0000313" key="6">
    <source>
        <dbReference type="Proteomes" id="UP001597417"/>
    </source>
</evidence>
<keyword evidence="3" id="KW-0963">Cytoplasm</keyword>
<proteinExistence type="inferred from homology"/>
<evidence type="ECO:0000256" key="1">
    <source>
        <dbReference type="ARBA" id="ARBA00004496"/>
    </source>
</evidence>
<dbReference type="Proteomes" id="UP001597417">
    <property type="component" value="Unassembled WGS sequence"/>
</dbReference>
<sequence>MNPVVLPRYAFVKAWEWGGYGKPHPVIGADDLWLDDTVKTVLRREVDGLLEKAGVAANGVLMPEFRRTLAVLARAERECYGWISRHGETGAAMVAAVGEETVRVVRDAKVVIVDHVPIGDPPDALVDVLPDVIGAAVGEVTIPAAQYSGRRSPVADEYEFEMETRSRRPDPAVRVHELLSAPRSGTHQLYSAGRDRTGQRRRGRPITVIDLLETGRVLTYVTQSPNSEPMLHCAAGTRRALTSLLATA</sequence>
<dbReference type="RefSeq" id="WP_378263204.1">
    <property type="nucleotide sequence ID" value="NZ_JBHUKR010000006.1"/>
</dbReference>
<name>A0ABW5FNJ7_9PSEU</name>
<comment type="subcellular location">
    <subcellularLocation>
        <location evidence="1">Cytoplasm</location>
    </subcellularLocation>
</comment>
<accession>A0ABW5FNJ7</accession>
<evidence type="ECO:0000256" key="2">
    <source>
        <dbReference type="ARBA" id="ARBA00006411"/>
    </source>
</evidence>
<keyword evidence="4" id="KW-0143">Chaperone</keyword>
<reference evidence="6" key="1">
    <citation type="journal article" date="2019" name="Int. J. Syst. Evol. Microbiol.">
        <title>The Global Catalogue of Microorganisms (GCM) 10K type strain sequencing project: providing services to taxonomists for standard genome sequencing and annotation.</title>
        <authorList>
            <consortium name="The Broad Institute Genomics Platform"/>
            <consortium name="The Broad Institute Genome Sequencing Center for Infectious Disease"/>
            <person name="Wu L."/>
            <person name="Ma J."/>
        </authorList>
    </citation>
    <scope>NUCLEOTIDE SEQUENCE [LARGE SCALE GENOMIC DNA]</scope>
    <source>
        <strain evidence="6">CGMCC 4.7645</strain>
    </source>
</reference>
<evidence type="ECO:0000256" key="3">
    <source>
        <dbReference type="ARBA" id="ARBA00022490"/>
    </source>
</evidence>
<comment type="caution">
    <text evidence="5">The sequence shown here is derived from an EMBL/GenBank/DDBJ whole genome shotgun (WGS) entry which is preliminary data.</text>
</comment>
<keyword evidence="6" id="KW-1185">Reference proteome</keyword>
<evidence type="ECO:0000256" key="4">
    <source>
        <dbReference type="ARBA" id="ARBA00023186"/>
    </source>
</evidence>
<dbReference type="InterPro" id="IPR025734">
    <property type="entry name" value="EspG"/>
</dbReference>